<evidence type="ECO:0000313" key="1">
    <source>
        <dbReference type="EMBL" id="MCZ3365321.1"/>
    </source>
</evidence>
<evidence type="ECO:0000313" key="2">
    <source>
        <dbReference type="EMBL" id="MCZ3373072.1"/>
    </source>
</evidence>
<dbReference type="Proteomes" id="UP001068021">
    <property type="component" value="Unassembled WGS sequence"/>
</dbReference>
<name>A0A9E5DH53_9EURY</name>
<dbReference type="AlphaFoldDB" id="A0A9E5DH53"/>
<proteinExistence type="predicted"/>
<organism evidence="1 3">
    <name type="scientific">Methanobacterium veterum</name>
    <dbReference type="NCBI Taxonomy" id="408577"/>
    <lineage>
        <taxon>Archaea</taxon>
        <taxon>Methanobacteriati</taxon>
        <taxon>Methanobacteriota</taxon>
        <taxon>Methanomada group</taxon>
        <taxon>Methanobacteria</taxon>
        <taxon>Methanobacteriales</taxon>
        <taxon>Methanobacteriaceae</taxon>
        <taxon>Methanobacterium</taxon>
    </lineage>
</organism>
<sequence length="92" mass="10037">MAKSLTRDVLSLLKRVLWIRGSVVLAHPLIGSKPPSGSPLWLNPPATTNSSAAREVEPNDRATANITKIAITVPILKYNLFFLIFNASLQLT</sequence>
<gene>
    <name evidence="2" type="ORF">O3H35_10555</name>
    <name evidence="1" type="ORF">O3H54_05455</name>
</gene>
<comment type="caution">
    <text evidence="1">The sequence shown here is derived from an EMBL/GenBank/DDBJ whole genome shotgun (WGS) entry which is preliminary data.</text>
</comment>
<accession>A0A9E5DH53</accession>
<dbReference type="Proteomes" id="UP001074446">
    <property type="component" value="Unassembled WGS sequence"/>
</dbReference>
<dbReference type="RefSeq" id="WP_245611160.1">
    <property type="nucleotide sequence ID" value="NZ_JAPVER010000020.1"/>
</dbReference>
<dbReference type="EMBL" id="JAPVES010000030">
    <property type="protein sequence ID" value="MCZ3373072.1"/>
    <property type="molecule type" value="Genomic_DNA"/>
</dbReference>
<dbReference type="EMBL" id="JAPVER010000020">
    <property type="protein sequence ID" value="MCZ3365321.1"/>
    <property type="molecule type" value="Genomic_DNA"/>
</dbReference>
<protein>
    <submittedName>
        <fullName evidence="1">Uncharacterized protein</fullName>
    </submittedName>
</protein>
<keyword evidence="3" id="KW-1185">Reference proteome</keyword>
<evidence type="ECO:0000313" key="3">
    <source>
        <dbReference type="Proteomes" id="UP001068021"/>
    </source>
</evidence>
<reference evidence="1" key="1">
    <citation type="submission" date="2022-12" db="EMBL/GenBank/DDBJ databases">
        <title>Reclassification of two methanogenic archaea species isolated from the Kolyma lowland permafrost.</title>
        <authorList>
            <person name="Trubitsyn V.E."/>
            <person name="Rivkina E.M."/>
            <person name="Shcherbakova V.A."/>
        </authorList>
    </citation>
    <scope>NUCLEOTIDE SEQUENCE</scope>
    <source>
        <strain evidence="1">M2</strain>
        <strain evidence="2">MK4</strain>
    </source>
</reference>